<dbReference type="InterPro" id="IPR013767">
    <property type="entry name" value="PAS_fold"/>
</dbReference>
<dbReference type="InterPro" id="IPR043128">
    <property type="entry name" value="Rev_trsase/Diguanyl_cyclase"/>
</dbReference>
<proteinExistence type="predicted"/>
<dbReference type="CDD" id="cd00130">
    <property type="entry name" value="PAS"/>
    <property type="match status" value="2"/>
</dbReference>
<evidence type="ECO:0000259" key="5">
    <source>
        <dbReference type="PROSITE" id="PS50883"/>
    </source>
</evidence>
<dbReference type="InterPro" id="IPR000700">
    <property type="entry name" value="PAS-assoc_C"/>
</dbReference>
<keyword evidence="1" id="KW-0597">Phosphoprotein</keyword>
<dbReference type="InterPro" id="IPR035965">
    <property type="entry name" value="PAS-like_dom_sf"/>
</dbReference>
<feature type="domain" description="Response regulatory" evidence="2">
    <location>
        <begin position="21"/>
        <end position="134"/>
    </location>
</feature>
<feature type="domain" description="PAC" evidence="4">
    <location>
        <begin position="219"/>
        <end position="270"/>
    </location>
</feature>
<dbReference type="InterPro" id="IPR013656">
    <property type="entry name" value="PAS_4"/>
</dbReference>
<evidence type="ECO:0000259" key="2">
    <source>
        <dbReference type="PROSITE" id="PS50110"/>
    </source>
</evidence>
<evidence type="ECO:0000313" key="7">
    <source>
        <dbReference type="EMBL" id="MFC5513529.1"/>
    </source>
</evidence>
<dbReference type="Gene3D" id="3.30.70.270">
    <property type="match status" value="1"/>
</dbReference>
<dbReference type="SUPFAM" id="SSF55073">
    <property type="entry name" value="Nucleotide cyclase"/>
    <property type="match status" value="1"/>
</dbReference>
<dbReference type="NCBIfam" id="TIGR00254">
    <property type="entry name" value="GGDEF"/>
    <property type="match status" value="1"/>
</dbReference>
<dbReference type="Proteomes" id="UP001596031">
    <property type="component" value="Unassembled WGS sequence"/>
</dbReference>
<evidence type="ECO:0000259" key="3">
    <source>
        <dbReference type="PROSITE" id="PS50112"/>
    </source>
</evidence>
<gene>
    <name evidence="7" type="ORF">ACFPOU_20735</name>
</gene>
<dbReference type="Gene3D" id="3.40.50.2300">
    <property type="match status" value="1"/>
</dbReference>
<dbReference type="SMART" id="SM00091">
    <property type="entry name" value="PAS"/>
    <property type="match status" value="2"/>
</dbReference>
<dbReference type="PROSITE" id="PS50112">
    <property type="entry name" value="PAS"/>
    <property type="match status" value="1"/>
</dbReference>
<dbReference type="PANTHER" id="PTHR44757">
    <property type="entry name" value="DIGUANYLATE CYCLASE DGCP"/>
    <property type="match status" value="1"/>
</dbReference>
<dbReference type="RefSeq" id="WP_379725864.1">
    <property type="nucleotide sequence ID" value="NZ_JBHSMS010000072.1"/>
</dbReference>
<dbReference type="InterPro" id="IPR052155">
    <property type="entry name" value="Biofilm_reg_signaling"/>
</dbReference>
<sequence length="829" mass="91370">MPHSDSNSTTAPRFLANMRPSILIVDDQPSNIQMLRKALAGLADMHFAIDGPGALDQAMKLRPALILLDIDMPGMDGYAVLAALRAQALLDDALVMFITSHAHQELSALRAGGIDFLQKPLDQVVARARVENLLELSMAKRQLSRAQRDLETVLFHLPAFVAQWDRDLRNLFCNDRAGLWFGASAAELRGRMLADVAGPAVWPQLAPWIEAAHASGDAATFDLELPGPDGEPIFGQAALVCQREHGVAEGYLLLITDVTPRRRAELALRDEQERMRITLHSIGDAVIATDMAGLVTFCNPIAESMTGWLDSEACGQPIEQIMPLTLGIGGATTRNPVRLALAEQRIVGMALDCCLRRRDGRHFAVEDSAAPIRDHAGIVRGAIIVFHDVSETRAMAVKMTHLANHDPLTNLPNRMLLRDRCEQALQTARRHGARIALLTIDVDDFKMINASAGYSDGDSILQSLAQRLRGILRATDTLSREGSDEFLVLLSEVRHVDEVNQFCQRVRQVLAEPFHVSEHTFTLKASIGIALFPDDSVDVEQLYSHANSAAYRAKREGRNCWRFYSHDIEESLRTRMALQRSLQHAMETRAFDVYYQPKVDLLTGAIVGAEALVRWRRGDGVLVGPADFIAGTEESGLIVELGLFVLEEACRAAQLWQSCGAGISVAVNVSPRQLTEDTFAGRVSDILERTRLPAGLLQLEITEGTLVNQLEHHRTAMEWLKDHGVLIAIDDFGTGYSSLSYLKRFPIDVLKIDQHFVRNLLVDRSDRAIITAIVQMAQGLGLQLVAEGVEDAGQAETLAALGCRTAQGYFYGRPMPLPAFRQLLESRCP</sequence>
<dbReference type="Pfam" id="PF00072">
    <property type="entry name" value="Response_reg"/>
    <property type="match status" value="1"/>
</dbReference>
<dbReference type="InterPro" id="IPR001633">
    <property type="entry name" value="EAL_dom"/>
</dbReference>
<evidence type="ECO:0000256" key="1">
    <source>
        <dbReference type="PROSITE-ProRule" id="PRU00169"/>
    </source>
</evidence>
<feature type="domain" description="PAS" evidence="3">
    <location>
        <begin position="271"/>
        <end position="323"/>
    </location>
</feature>
<dbReference type="Pfam" id="PF08448">
    <property type="entry name" value="PAS_4"/>
    <property type="match status" value="1"/>
</dbReference>
<dbReference type="SMART" id="SM00448">
    <property type="entry name" value="REC"/>
    <property type="match status" value="1"/>
</dbReference>
<dbReference type="CDD" id="cd01948">
    <property type="entry name" value="EAL"/>
    <property type="match status" value="1"/>
</dbReference>
<dbReference type="InterPro" id="IPR035919">
    <property type="entry name" value="EAL_sf"/>
</dbReference>
<dbReference type="PANTHER" id="PTHR44757:SF4">
    <property type="entry name" value="DIGUANYLATE CYCLASE DGCE-RELATED"/>
    <property type="match status" value="1"/>
</dbReference>
<dbReference type="Pfam" id="PF00563">
    <property type="entry name" value="EAL"/>
    <property type="match status" value="1"/>
</dbReference>
<dbReference type="InterPro" id="IPR011006">
    <property type="entry name" value="CheY-like_superfamily"/>
</dbReference>
<keyword evidence="8" id="KW-1185">Reference proteome</keyword>
<feature type="modified residue" description="4-aspartylphosphate" evidence="1">
    <location>
        <position position="69"/>
    </location>
</feature>
<evidence type="ECO:0000259" key="6">
    <source>
        <dbReference type="PROSITE" id="PS50887"/>
    </source>
</evidence>
<dbReference type="CDD" id="cd01949">
    <property type="entry name" value="GGDEF"/>
    <property type="match status" value="1"/>
</dbReference>
<name>A0ABW0PNC5_9BURK</name>
<dbReference type="SUPFAM" id="SSF141868">
    <property type="entry name" value="EAL domain-like"/>
    <property type="match status" value="1"/>
</dbReference>
<dbReference type="Gene3D" id="3.20.20.450">
    <property type="entry name" value="EAL domain"/>
    <property type="match status" value="1"/>
</dbReference>
<dbReference type="SUPFAM" id="SSF55785">
    <property type="entry name" value="PYP-like sensor domain (PAS domain)"/>
    <property type="match status" value="2"/>
</dbReference>
<reference evidence="8" key="1">
    <citation type="journal article" date="2019" name="Int. J. Syst. Evol. Microbiol.">
        <title>The Global Catalogue of Microorganisms (GCM) 10K type strain sequencing project: providing services to taxonomists for standard genome sequencing and annotation.</title>
        <authorList>
            <consortium name="The Broad Institute Genomics Platform"/>
            <consortium name="The Broad Institute Genome Sequencing Center for Infectious Disease"/>
            <person name="Wu L."/>
            <person name="Ma J."/>
        </authorList>
    </citation>
    <scope>NUCLEOTIDE SEQUENCE [LARGE SCALE GENOMIC DNA]</scope>
    <source>
        <strain evidence="8">CCUG 38813</strain>
    </source>
</reference>
<dbReference type="PROSITE" id="PS50887">
    <property type="entry name" value="GGDEF"/>
    <property type="match status" value="1"/>
</dbReference>
<feature type="domain" description="EAL" evidence="5">
    <location>
        <begin position="575"/>
        <end position="828"/>
    </location>
</feature>
<dbReference type="Gene3D" id="3.30.450.20">
    <property type="entry name" value="PAS domain"/>
    <property type="match status" value="2"/>
</dbReference>
<dbReference type="Pfam" id="PF00990">
    <property type="entry name" value="GGDEF"/>
    <property type="match status" value="1"/>
</dbReference>
<dbReference type="InterPro" id="IPR000014">
    <property type="entry name" value="PAS"/>
</dbReference>
<dbReference type="SMART" id="SM00052">
    <property type="entry name" value="EAL"/>
    <property type="match status" value="1"/>
</dbReference>
<dbReference type="Pfam" id="PF00989">
    <property type="entry name" value="PAS"/>
    <property type="match status" value="1"/>
</dbReference>
<organism evidence="7 8">
    <name type="scientific">Massilia jejuensis</name>
    <dbReference type="NCBI Taxonomy" id="648894"/>
    <lineage>
        <taxon>Bacteria</taxon>
        <taxon>Pseudomonadati</taxon>
        <taxon>Pseudomonadota</taxon>
        <taxon>Betaproteobacteria</taxon>
        <taxon>Burkholderiales</taxon>
        <taxon>Oxalobacteraceae</taxon>
        <taxon>Telluria group</taxon>
        <taxon>Massilia</taxon>
    </lineage>
</organism>
<dbReference type="InterPro" id="IPR000160">
    <property type="entry name" value="GGDEF_dom"/>
</dbReference>
<feature type="domain" description="PAC" evidence="4">
    <location>
        <begin position="349"/>
        <end position="401"/>
    </location>
</feature>
<dbReference type="PROSITE" id="PS50113">
    <property type="entry name" value="PAC"/>
    <property type="match status" value="2"/>
</dbReference>
<dbReference type="NCBIfam" id="TIGR00229">
    <property type="entry name" value="sensory_box"/>
    <property type="match status" value="1"/>
</dbReference>
<feature type="domain" description="GGDEF" evidence="6">
    <location>
        <begin position="433"/>
        <end position="566"/>
    </location>
</feature>
<dbReference type="SMART" id="SM00267">
    <property type="entry name" value="GGDEF"/>
    <property type="match status" value="1"/>
</dbReference>
<protein>
    <submittedName>
        <fullName evidence="7">EAL domain-containing protein</fullName>
    </submittedName>
</protein>
<dbReference type="InterPro" id="IPR029787">
    <property type="entry name" value="Nucleotide_cyclase"/>
</dbReference>
<evidence type="ECO:0000313" key="8">
    <source>
        <dbReference type="Proteomes" id="UP001596031"/>
    </source>
</evidence>
<evidence type="ECO:0000259" key="4">
    <source>
        <dbReference type="PROSITE" id="PS50113"/>
    </source>
</evidence>
<dbReference type="PROSITE" id="PS50110">
    <property type="entry name" value="RESPONSE_REGULATORY"/>
    <property type="match status" value="1"/>
</dbReference>
<accession>A0ABW0PNC5</accession>
<dbReference type="EMBL" id="JBHSMS010000072">
    <property type="protein sequence ID" value="MFC5513529.1"/>
    <property type="molecule type" value="Genomic_DNA"/>
</dbReference>
<comment type="caution">
    <text evidence="7">The sequence shown here is derived from an EMBL/GenBank/DDBJ whole genome shotgun (WGS) entry which is preliminary data.</text>
</comment>
<dbReference type="SUPFAM" id="SSF52172">
    <property type="entry name" value="CheY-like"/>
    <property type="match status" value="1"/>
</dbReference>
<dbReference type="InterPro" id="IPR001789">
    <property type="entry name" value="Sig_transdc_resp-reg_receiver"/>
</dbReference>
<dbReference type="PROSITE" id="PS50883">
    <property type="entry name" value="EAL"/>
    <property type="match status" value="1"/>
</dbReference>